<dbReference type="AlphaFoldDB" id="A0A9D7SW75"/>
<dbReference type="PIRSF" id="PIRSF004557">
    <property type="entry name" value="SecY"/>
    <property type="match status" value="1"/>
</dbReference>
<dbReference type="Gene3D" id="1.10.3370.10">
    <property type="entry name" value="SecY subunit domain"/>
    <property type="match status" value="1"/>
</dbReference>
<keyword evidence="3 10" id="KW-0813">Transport</keyword>
<evidence type="ECO:0000313" key="12">
    <source>
        <dbReference type="EMBL" id="MBK9984348.1"/>
    </source>
</evidence>
<evidence type="ECO:0000256" key="3">
    <source>
        <dbReference type="ARBA" id="ARBA00022448"/>
    </source>
</evidence>
<comment type="subunit">
    <text evidence="10">Component of the Sec protein translocase complex. Heterotrimer consisting of SecY, SecE and SecG subunits. The heterotrimers can form oligomers, although 1 heterotrimer is thought to be able to translocate proteins. Interacts with the ribosome. Interacts with SecDF, and other proteins may be involved. Interacts with SecA.</text>
</comment>
<proteinExistence type="inferred from homology"/>
<evidence type="ECO:0000256" key="1">
    <source>
        <dbReference type="ARBA" id="ARBA00004141"/>
    </source>
</evidence>
<keyword evidence="5 10" id="KW-0653">Protein transport</keyword>
<evidence type="ECO:0000256" key="7">
    <source>
        <dbReference type="ARBA" id="ARBA00023010"/>
    </source>
</evidence>
<dbReference type="Pfam" id="PF00344">
    <property type="entry name" value="SecY"/>
    <property type="match status" value="1"/>
</dbReference>
<dbReference type="PRINTS" id="PR00303">
    <property type="entry name" value="SECYTRNLCASE"/>
</dbReference>
<evidence type="ECO:0000313" key="13">
    <source>
        <dbReference type="Proteomes" id="UP000808337"/>
    </source>
</evidence>
<evidence type="ECO:0000256" key="6">
    <source>
        <dbReference type="ARBA" id="ARBA00022989"/>
    </source>
</evidence>
<dbReference type="Proteomes" id="UP000808337">
    <property type="component" value="Unassembled WGS sequence"/>
</dbReference>
<feature type="transmembrane region" description="Helical" evidence="10">
    <location>
        <begin position="274"/>
        <end position="296"/>
    </location>
</feature>
<feature type="transmembrane region" description="Helical" evidence="10">
    <location>
        <begin position="216"/>
        <end position="239"/>
    </location>
</feature>
<dbReference type="GO" id="GO:0006605">
    <property type="term" value="P:protein targeting"/>
    <property type="evidence" value="ECO:0007669"/>
    <property type="project" value="UniProtKB-UniRule"/>
</dbReference>
<evidence type="ECO:0000256" key="9">
    <source>
        <dbReference type="ARBA" id="ARBA00039733"/>
    </source>
</evidence>
<feature type="transmembrane region" description="Helical" evidence="10">
    <location>
        <begin position="152"/>
        <end position="173"/>
    </location>
</feature>
<dbReference type="PANTHER" id="PTHR10906">
    <property type="entry name" value="SECY/SEC61-ALPHA FAMILY MEMBER"/>
    <property type="match status" value="1"/>
</dbReference>
<name>A0A9D7SW75_9BACT</name>
<comment type="caution">
    <text evidence="12">The sequence shown here is derived from an EMBL/GenBank/DDBJ whole genome shotgun (WGS) entry which is preliminary data.</text>
</comment>
<protein>
    <recommendedName>
        <fullName evidence="9 10">Protein translocase subunit SecY</fullName>
    </recommendedName>
</protein>
<dbReference type="HAMAP" id="MF_01465">
    <property type="entry name" value="SecY"/>
    <property type="match status" value="1"/>
</dbReference>
<feature type="transmembrane region" description="Helical" evidence="10">
    <location>
        <begin position="403"/>
        <end position="424"/>
    </location>
</feature>
<keyword evidence="4 10" id="KW-0812">Transmembrane</keyword>
<comment type="similarity">
    <text evidence="2 10 11">Belongs to the SecY/SEC61-alpha family.</text>
</comment>
<dbReference type="GO" id="GO:0005886">
    <property type="term" value="C:plasma membrane"/>
    <property type="evidence" value="ECO:0007669"/>
    <property type="project" value="UniProtKB-SubCell"/>
</dbReference>
<comment type="subcellular location">
    <subcellularLocation>
        <location evidence="10">Cell membrane</location>
        <topology evidence="10">Multi-pass membrane protein</topology>
    </subcellularLocation>
    <subcellularLocation>
        <location evidence="1">Membrane</location>
        <topology evidence="1">Multi-pass membrane protein</topology>
    </subcellularLocation>
</comment>
<dbReference type="EMBL" id="JADKGY010000029">
    <property type="protein sequence ID" value="MBK9984348.1"/>
    <property type="molecule type" value="Genomic_DNA"/>
</dbReference>
<evidence type="ECO:0000256" key="11">
    <source>
        <dbReference type="RuleBase" id="RU004349"/>
    </source>
</evidence>
<evidence type="ECO:0000256" key="2">
    <source>
        <dbReference type="ARBA" id="ARBA00005751"/>
    </source>
</evidence>
<dbReference type="NCBIfam" id="TIGR00967">
    <property type="entry name" value="3a0501s007"/>
    <property type="match status" value="1"/>
</dbReference>
<feature type="transmembrane region" description="Helical" evidence="10">
    <location>
        <begin position="185"/>
        <end position="204"/>
    </location>
</feature>
<dbReference type="InterPro" id="IPR026593">
    <property type="entry name" value="SecY"/>
</dbReference>
<organism evidence="12 13">
    <name type="scientific">Candidatus Opimibacter skivensis</name>
    <dbReference type="NCBI Taxonomy" id="2982028"/>
    <lineage>
        <taxon>Bacteria</taxon>
        <taxon>Pseudomonadati</taxon>
        <taxon>Bacteroidota</taxon>
        <taxon>Saprospiria</taxon>
        <taxon>Saprospirales</taxon>
        <taxon>Saprospiraceae</taxon>
        <taxon>Candidatus Opimibacter</taxon>
    </lineage>
</organism>
<comment type="function">
    <text evidence="10">The central subunit of the protein translocation channel SecYEG. Consists of two halves formed by TMs 1-5 and 6-10. These two domains form a lateral gate at the front which open onto the bilayer between TMs 2 and 7, and are clamped together by SecE at the back. The channel is closed by both a pore ring composed of hydrophobic SecY resides and a short helix (helix 2A) on the extracellular side of the membrane which forms a plug. The plug probably moves laterally to allow the channel to open. The ring and the pore may move independently.</text>
</comment>
<feature type="transmembrane region" description="Helical" evidence="10">
    <location>
        <begin position="123"/>
        <end position="140"/>
    </location>
</feature>
<keyword evidence="8 10" id="KW-0472">Membrane</keyword>
<gene>
    <name evidence="10 12" type="primary">secY</name>
    <name evidence="12" type="ORF">IPP15_18610</name>
</gene>
<dbReference type="GO" id="GO:0065002">
    <property type="term" value="P:intracellular protein transmembrane transport"/>
    <property type="evidence" value="ECO:0007669"/>
    <property type="project" value="UniProtKB-UniRule"/>
</dbReference>
<dbReference type="InterPro" id="IPR023201">
    <property type="entry name" value="SecY_dom_sf"/>
</dbReference>
<dbReference type="GO" id="GO:0043952">
    <property type="term" value="P:protein transport by the Sec complex"/>
    <property type="evidence" value="ECO:0007669"/>
    <property type="project" value="UniProtKB-UniRule"/>
</dbReference>
<evidence type="ECO:0000256" key="10">
    <source>
        <dbReference type="HAMAP-Rule" id="MF_01465"/>
    </source>
</evidence>
<reference evidence="12 13" key="1">
    <citation type="submission" date="2020-10" db="EMBL/GenBank/DDBJ databases">
        <title>Connecting structure to function with the recovery of over 1000 high-quality activated sludge metagenome-assembled genomes encoding full-length rRNA genes using long-read sequencing.</title>
        <authorList>
            <person name="Singleton C.M."/>
            <person name="Petriglieri F."/>
            <person name="Kristensen J.M."/>
            <person name="Kirkegaard R.H."/>
            <person name="Michaelsen T.Y."/>
            <person name="Andersen M.H."/>
            <person name="Karst S.M."/>
            <person name="Dueholm M.S."/>
            <person name="Nielsen P.H."/>
            <person name="Albertsen M."/>
        </authorList>
    </citation>
    <scope>NUCLEOTIDE SEQUENCE [LARGE SCALE GENOMIC DNA]</scope>
    <source>
        <strain evidence="12">Ribe_18-Q3-R11-54_MAXAC.273</strain>
    </source>
</reference>
<feature type="transmembrane region" description="Helical" evidence="10">
    <location>
        <begin position="21"/>
        <end position="43"/>
    </location>
</feature>
<evidence type="ECO:0000256" key="4">
    <source>
        <dbReference type="ARBA" id="ARBA00022692"/>
    </source>
</evidence>
<feature type="transmembrane region" description="Helical" evidence="10">
    <location>
        <begin position="75"/>
        <end position="102"/>
    </location>
</feature>
<dbReference type="SUPFAM" id="SSF103491">
    <property type="entry name" value="Preprotein translocase SecY subunit"/>
    <property type="match status" value="1"/>
</dbReference>
<feature type="transmembrane region" description="Helical" evidence="10">
    <location>
        <begin position="316"/>
        <end position="340"/>
    </location>
</feature>
<accession>A0A9D7SW75</accession>
<feature type="transmembrane region" description="Helical" evidence="10">
    <location>
        <begin position="376"/>
        <end position="397"/>
    </location>
</feature>
<keyword evidence="7 10" id="KW-0811">Translocation</keyword>
<keyword evidence="6 10" id="KW-1133">Transmembrane helix</keyword>
<dbReference type="FunFam" id="1.10.3370.10:FF:000001">
    <property type="entry name" value="Preprotein translocase subunit SecY"/>
    <property type="match status" value="1"/>
</dbReference>
<dbReference type="InterPro" id="IPR002208">
    <property type="entry name" value="SecY/SEC61-alpha"/>
</dbReference>
<keyword evidence="10" id="KW-1003">Cell membrane</keyword>
<evidence type="ECO:0000256" key="5">
    <source>
        <dbReference type="ARBA" id="ARBA00022927"/>
    </source>
</evidence>
<sequence>MKNFITTLQHIWKIKDLRNRILYTLAMIGVYRLGSTIVLPGVVPSVLASFASNKAHSNDLLGLINIFTGGAFNNAAIFALGIMPYITASIIIQLLGFAVPYFQRLQQKEGESGRKKINQMTRLLTVAITLVQGGAYLTYVKSIGAISPNIPVSLFWFSSIIILSSGTVLAMWLGERITDKGIGNGISMIIMIGIIARLPQAIIFEFQAQLNQGGMLTFVLELAGFFIVTMLCIMVIQGVRRIPIQFAKRMVGRGNANIPQSGARDYIPLKLNAAGVMPIIFAQAIMFLPMTVAQYFMGNNAGAQTGGLLRSLNDPFSTATAILSFLLVVVFTYVYTALLVNPQQYSEYLKRQNAFIPGIKPGKDTADFIDTITTRVTLPGALFLGVITILPKLAHAAGINQGFAVFFGGTSLLILVGVVLDTLAQVESHLLMRKYDGLVKSGKLKGRSGSGMQIGANM</sequence>
<evidence type="ECO:0000256" key="8">
    <source>
        <dbReference type="ARBA" id="ARBA00023136"/>
    </source>
</evidence>